<dbReference type="InterPro" id="IPR009009">
    <property type="entry name" value="RlpA-like_DPBB"/>
</dbReference>
<evidence type="ECO:0000259" key="4">
    <source>
        <dbReference type="Pfam" id="PF03330"/>
    </source>
</evidence>
<dbReference type="Gene3D" id="2.40.40.10">
    <property type="entry name" value="RlpA-like domain"/>
    <property type="match status" value="1"/>
</dbReference>
<dbReference type="GO" id="GO:0071555">
    <property type="term" value="P:cell wall organization"/>
    <property type="evidence" value="ECO:0007669"/>
    <property type="project" value="UniProtKB-KW"/>
</dbReference>
<organism evidence="5 6">
    <name type="scientific">Synechococcus phage S-CBWM1</name>
    <dbReference type="NCBI Taxonomy" id="2053653"/>
    <lineage>
        <taxon>Viruses</taxon>
        <taxon>Duplodnaviria</taxon>
        <taxon>Heunggongvirae</taxon>
        <taxon>Uroviricota</taxon>
        <taxon>Caudoviricetes</taxon>
        <taxon>Aokuangvirus</taxon>
        <taxon>Aokuangvirus SCBWM1</taxon>
    </lineage>
</organism>
<feature type="domain" description="RlpA-like protein double-psi beta-barrel" evidence="4">
    <location>
        <begin position="282"/>
        <end position="368"/>
    </location>
</feature>
<dbReference type="InterPro" id="IPR012997">
    <property type="entry name" value="RplA"/>
</dbReference>
<dbReference type="HAMAP" id="MF_02071">
    <property type="entry name" value="RlpA"/>
    <property type="match status" value="1"/>
</dbReference>
<reference evidence="5 6" key="1">
    <citation type="journal article" date="2018" name="Environ. Microbiol.">
        <title>Novel phage-host interactions and evolution as revealed by a cyanomyovirus isolated from an estuarine environment.</title>
        <authorList>
            <person name="Xu Y."/>
            <person name="Zhang R."/>
            <person name="Wang N."/>
            <person name="Cai L."/>
            <person name="Tong Y."/>
            <person name="Sun Q."/>
            <person name="Chen F."/>
            <person name="Jiao N."/>
        </authorList>
    </citation>
    <scope>NUCLEOTIDE SEQUENCE [LARGE SCALE GENOMIC DNA]</scope>
</reference>
<accession>A0A3G1L3R3</accession>
<gene>
    <name evidence="5" type="ORF">SCBWM1_gp134</name>
</gene>
<dbReference type="NCBIfam" id="TIGR00413">
    <property type="entry name" value="rlpA"/>
    <property type="match status" value="1"/>
</dbReference>
<name>A0A3G1L3R3_9CAUD</name>
<dbReference type="CDD" id="cd22268">
    <property type="entry name" value="DPBB_RlpA-like"/>
    <property type="match status" value="1"/>
</dbReference>
<dbReference type="EMBL" id="MG450654">
    <property type="protein sequence ID" value="ATW62818.1"/>
    <property type="molecule type" value="Genomic_DNA"/>
</dbReference>
<keyword evidence="2" id="KW-0961">Cell wall biogenesis/degradation</keyword>
<feature type="region of interest" description="Disordered" evidence="3">
    <location>
        <begin position="387"/>
        <end position="422"/>
    </location>
</feature>
<sequence>MSGVIRLPRVEVFWGETNLTFYEPSASWTPSGEPLSLVYDCSARQSEGGETPSGTFKWLPVGPAFEVYEKFISDEKKMKETITMRFFYANGRSITFVFLWAGQRWTHGNETTIEIRLASELEGIFNTVSRNLAQAAPDEDVGISGMAANGKTEAQFNASGITRMSKKAAADNGTFKIKSNYAEDAQLTTAISNLQEQNGNYTMPNAIGKSGIIVHTPYSWDTDKIHEPSGDPDPTIRYGYFLGPSIYSTLERSYEWQPPQIPTHDMANFQTSVISQGGGKVVTASWYGPRFIGNKTANGEVFTARDQTAAHKSLPFGTPVRVTNTQTGQSTIVRINDRGPFVAGRELDLSQAAAEKIGMLGSGTAPVVMQVLPKTISDTASQAAAATSAPVGTSRAKPNPGISSLVNPDGPNKQEIGKEERQSQLSVSTLMVPALVGVKPHDVLFVPDFKGKFIEDWVVTSVEYSQSGATGAVQVSIQAGRSYASGQLMNDNAKEWLEKAKALGLSGDTVSIPNWERYAWKMGKSEEKAAIDSPVPELGGAVTLGELNKEAKKVNVKTITTEVGDRLPQDVG</sequence>
<dbReference type="InterPro" id="IPR036908">
    <property type="entry name" value="RlpA-like_sf"/>
</dbReference>
<keyword evidence="6" id="KW-1185">Reference proteome</keyword>
<evidence type="ECO:0000256" key="3">
    <source>
        <dbReference type="SAM" id="MobiDB-lite"/>
    </source>
</evidence>
<proteinExistence type="inferred from homology"/>
<evidence type="ECO:0000313" key="6">
    <source>
        <dbReference type="Proteomes" id="UP000274731"/>
    </source>
</evidence>
<evidence type="ECO:0000256" key="1">
    <source>
        <dbReference type="ARBA" id="ARBA00023239"/>
    </source>
</evidence>
<evidence type="ECO:0000313" key="5">
    <source>
        <dbReference type="EMBL" id="ATW62818.1"/>
    </source>
</evidence>
<keyword evidence="1" id="KW-0456">Lyase</keyword>
<dbReference type="InterPro" id="IPR034718">
    <property type="entry name" value="RlpA"/>
</dbReference>
<evidence type="ECO:0000256" key="2">
    <source>
        <dbReference type="ARBA" id="ARBA00023316"/>
    </source>
</evidence>
<dbReference type="SUPFAM" id="SSF50685">
    <property type="entry name" value="Barwin-like endoglucanases"/>
    <property type="match status" value="1"/>
</dbReference>
<dbReference type="Pfam" id="PF03330">
    <property type="entry name" value="DPBB_1"/>
    <property type="match status" value="1"/>
</dbReference>
<dbReference type="Proteomes" id="UP000274731">
    <property type="component" value="Segment"/>
</dbReference>
<keyword evidence="5" id="KW-0449">Lipoprotein</keyword>
<dbReference type="PANTHER" id="PTHR34183:SF1">
    <property type="entry name" value="ENDOLYTIC PEPTIDOGLYCAN TRANSGLYCOSYLASE RLPA"/>
    <property type="match status" value="1"/>
</dbReference>
<dbReference type="GO" id="GO:0016829">
    <property type="term" value="F:lyase activity"/>
    <property type="evidence" value="ECO:0007669"/>
    <property type="project" value="UniProtKB-KW"/>
</dbReference>
<protein>
    <submittedName>
        <fullName evidence="5">Rare lipoprotein A</fullName>
    </submittedName>
</protein>
<dbReference type="PANTHER" id="PTHR34183">
    <property type="entry name" value="ENDOLYTIC PEPTIDOGLYCAN TRANSGLYCOSYLASE RLPA"/>
    <property type="match status" value="1"/>
</dbReference>